<dbReference type="RefSeq" id="WP_159561928.1">
    <property type="nucleotide sequence ID" value="NZ_CP109617.1"/>
</dbReference>
<name>A0ABY8AXD4_9BACL</name>
<feature type="region of interest" description="Disordered" evidence="1">
    <location>
        <begin position="51"/>
        <end position="75"/>
    </location>
</feature>
<keyword evidence="2" id="KW-0472">Membrane</keyword>
<evidence type="ECO:0000313" key="3">
    <source>
        <dbReference type="EMBL" id="WED54536.1"/>
    </source>
</evidence>
<proteinExistence type="predicted"/>
<reference evidence="3 4" key="1">
    <citation type="submission" date="2022-10" db="EMBL/GenBank/DDBJ databases">
        <title>Complete genome sequence of Exiguobacterium profundum TSS-3 isolated from an extremely saline-alkaline spring located in Ixtapa, Chiapas-Mexico.</title>
        <authorList>
            <person name="Rincon-Rosales R."/>
            <person name="Rogel M.A."/>
            <person name="Rincon-Molina C.I."/>
            <person name="Guerrero G."/>
            <person name="Manzano-Gomez L.A."/>
            <person name="Lopez-Lopez A."/>
            <person name="Rincon Molina F.A."/>
            <person name="Martinez-Romero E."/>
        </authorList>
    </citation>
    <scope>NUCLEOTIDE SEQUENCE [LARGE SCALE GENOMIC DNA]</scope>
    <source>
        <strain evidence="3 4">TSS-3</strain>
    </source>
</reference>
<keyword evidence="2" id="KW-1133">Transmembrane helix</keyword>
<feature type="transmembrane region" description="Helical" evidence="2">
    <location>
        <begin position="20"/>
        <end position="40"/>
    </location>
</feature>
<gene>
    <name evidence="3" type="ORF">OE059_10805</name>
</gene>
<evidence type="ECO:0000256" key="1">
    <source>
        <dbReference type="SAM" id="MobiDB-lite"/>
    </source>
</evidence>
<dbReference type="EMBL" id="CP109617">
    <property type="protein sequence ID" value="WED54536.1"/>
    <property type="molecule type" value="Genomic_DNA"/>
</dbReference>
<feature type="compositionally biased region" description="Acidic residues" evidence="1">
    <location>
        <begin position="51"/>
        <end position="74"/>
    </location>
</feature>
<keyword evidence="2" id="KW-0812">Transmembrane</keyword>
<evidence type="ECO:0000256" key="2">
    <source>
        <dbReference type="SAM" id="Phobius"/>
    </source>
</evidence>
<accession>A0ABY8AXD4</accession>
<evidence type="ECO:0008006" key="5">
    <source>
        <dbReference type="Google" id="ProtNLM"/>
    </source>
</evidence>
<sequence length="254" mass="28520">MNGGRLSRATTRKRKRVFRITTALALMLALVGIIAFAALIDKKQDSALPESDEIATEMVDSESEQPADADAETESADKIYIGQPYTKVYADDRVTVVYEADLGDRFERLETVSGFVKVQLNERLTGWVTEESVTTEATALSDDEVIAAWQQVVPNASESVLDWIGKDLETVRAELGSPSAVQRDQVNEYHFYDGFFLMVRDQKVRAVDWDKQATATPDLQPTREQATGIWFEGETVQLKLFPYSGVMRVRLEQK</sequence>
<dbReference type="Proteomes" id="UP001219957">
    <property type="component" value="Chromosome"/>
</dbReference>
<evidence type="ECO:0000313" key="4">
    <source>
        <dbReference type="Proteomes" id="UP001219957"/>
    </source>
</evidence>
<organism evidence="3 4">
    <name type="scientific">Exiguobacterium profundum</name>
    <dbReference type="NCBI Taxonomy" id="307643"/>
    <lineage>
        <taxon>Bacteria</taxon>
        <taxon>Bacillati</taxon>
        <taxon>Bacillota</taxon>
        <taxon>Bacilli</taxon>
        <taxon>Bacillales</taxon>
        <taxon>Bacillales Family XII. Incertae Sedis</taxon>
        <taxon>Exiguobacterium</taxon>
    </lineage>
</organism>
<keyword evidence="4" id="KW-1185">Reference proteome</keyword>
<dbReference type="Gene3D" id="2.30.30.40">
    <property type="entry name" value="SH3 Domains"/>
    <property type="match status" value="1"/>
</dbReference>
<protein>
    <recommendedName>
        <fullName evidence="5">SH3 domain-containing protein</fullName>
    </recommendedName>
</protein>